<name>A0ABR2SH40_9ROSI</name>
<sequence>MGNLNSSLILRPVVNGGMMCLSNFHSSFDTFVPRIQASVIGKGEKYDGFHNVDDALFLFDKMLDKYPQPSIVEFTKLLAAVVRMKHCAICRFYV</sequence>
<dbReference type="EMBL" id="JBBPBN010000015">
    <property type="protein sequence ID" value="KAK9024467.1"/>
    <property type="molecule type" value="Genomic_DNA"/>
</dbReference>
<protein>
    <recommendedName>
        <fullName evidence="3">Pentatricopeptide repeat-containing protein</fullName>
    </recommendedName>
</protein>
<organism evidence="1 2">
    <name type="scientific">Hibiscus sabdariffa</name>
    <name type="common">roselle</name>
    <dbReference type="NCBI Taxonomy" id="183260"/>
    <lineage>
        <taxon>Eukaryota</taxon>
        <taxon>Viridiplantae</taxon>
        <taxon>Streptophyta</taxon>
        <taxon>Embryophyta</taxon>
        <taxon>Tracheophyta</taxon>
        <taxon>Spermatophyta</taxon>
        <taxon>Magnoliopsida</taxon>
        <taxon>eudicotyledons</taxon>
        <taxon>Gunneridae</taxon>
        <taxon>Pentapetalae</taxon>
        <taxon>rosids</taxon>
        <taxon>malvids</taxon>
        <taxon>Malvales</taxon>
        <taxon>Malvaceae</taxon>
        <taxon>Malvoideae</taxon>
        <taxon>Hibiscus</taxon>
    </lineage>
</organism>
<evidence type="ECO:0000313" key="1">
    <source>
        <dbReference type="EMBL" id="KAK9024467.1"/>
    </source>
</evidence>
<reference evidence="1 2" key="1">
    <citation type="journal article" date="2024" name="G3 (Bethesda)">
        <title>Genome assembly of Hibiscus sabdariffa L. provides insights into metabolisms of medicinal natural products.</title>
        <authorList>
            <person name="Kim T."/>
        </authorList>
    </citation>
    <scope>NUCLEOTIDE SEQUENCE [LARGE SCALE GENOMIC DNA]</scope>
    <source>
        <strain evidence="1">TK-2024</strain>
        <tissue evidence="1">Old leaves</tissue>
    </source>
</reference>
<gene>
    <name evidence="1" type="ORF">V6N11_004629</name>
</gene>
<accession>A0ABR2SH40</accession>
<proteinExistence type="predicted"/>
<comment type="caution">
    <text evidence="1">The sequence shown here is derived from an EMBL/GenBank/DDBJ whole genome shotgun (WGS) entry which is preliminary data.</text>
</comment>
<dbReference type="Proteomes" id="UP001396334">
    <property type="component" value="Unassembled WGS sequence"/>
</dbReference>
<evidence type="ECO:0000313" key="2">
    <source>
        <dbReference type="Proteomes" id="UP001396334"/>
    </source>
</evidence>
<evidence type="ECO:0008006" key="3">
    <source>
        <dbReference type="Google" id="ProtNLM"/>
    </source>
</evidence>
<keyword evidence="2" id="KW-1185">Reference proteome</keyword>